<dbReference type="Pfam" id="PF00026">
    <property type="entry name" value="Asp"/>
    <property type="match status" value="1"/>
</dbReference>
<evidence type="ECO:0000256" key="5">
    <source>
        <dbReference type="RuleBase" id="RU000454"/>
    </source>
</evidence>
<dbReference type="GO" id="GO:0004190">
    <property type="term" value="F:aspartic-type endopeptidase activity"/>
    <property type="evidence" value="ECO:0007669"/>
    <property type="project" value="UniProtKB-KW"/>
</dbReference>
<dbReference type="InterPro" id="IPR001461">
    <property type="entry name" value="Aspartic_peptidase_A1"/>
</dbReference>
<evidence type="ECO:0000256" key="2">
    <source>
        <dbReference type="ARBA" id="ARBA00022750"/>
    </source>
</evidence>
<keyword evidence="3 5" id="KW-0378">Hydrolase</keyword>
<dbReference type="PROSITE" id="PS51767">
    <property type="entry name" value="PEPTIDASE_A1"/>
    <property type="match status" value="1"/>
</dbReference>
<keyword evidence="9" id="KW-1185">Reference proteome</keyword>
<evidence type="ECO:0000256" key="1">
    <source>
        <dbReference type="ARBA" id="ARBA00007447"/>
    </source>
</evidence>
<dbReference type="Gene3D" id="2.40.70.10">
    <property type="entry name" value="Acid Proteases"/>
    <property type="match status" value="2"/>
</dbReference>
<dbReference type="GeneID" id="63754384"/>
<evidence type="ECO:0000256" key="4">
    <source>
        <dbReference type="PIRSR" id="PIRSR601461-1"/>
    </source>
</evidence>
<feature type="active site" evidence="4">
    <location>
        <position position="282"/>
    </location>
</feature>
<evidence type="ECO:0000313" key="9">
    <source>
        <dbReference type="Proteomes" id="UP000184383"/>
    </source>
</evidence>
<dbReference type="PANTHER" id="PTHR47966:SF47">
    <property type="entry name" value="ENDOPEPTIDASE, PUTATIVE (AFU_ORTHOLOGUE AFUA_3G01220)-RELATED"/>
    <property type="match status" value="1"/>
</dbReference>
<dbReference type="OrthoDB" id="15189at2759"/>
<dbReference type="InterPro" id="IPR034164">
    <property type="entry name" value="Pepsin-like_dom"/>
</dbReference>
<gene>
    <name evidence="8" type="ORF">ASPWEDRAFT_60820</name>
</gene>
<dbReference type="SUPFAM" id="SSF50630">
    <property type="entry name" value="Acid proteases"/>
    <property type="match status" value="1"/>
</dbReference>
<dbReference type="GO" id="GO:0000324">
    <property type="term" value="C:fungal-type vacuole"/>
    <property type="evidence" value="ECO:0007669"/>
    <property type="project" value="TreeGrafter"/>
</dbReference>
<feature type="signal peptide" evidence="6">
    <location>
        <begin position="1"/>
        <end position="18"/>
    </location>
</feature>
<keyword evidence="5" id="KW-0645">Protease</keyword>
<dbReference type="AlphaFoldDB" id="A0A1L9RHN5"/>
<dbReference type="CDD" id="cd05471">
    <property type="entry name" value="pepsin_like"/>
    <property type="match status" value="1"/>
</dbReference>
<evidence type="ECO:0000259" key="7">
    <source>
        <dbReference type="PROSITE" id="PS51767"/>
    </source>
</evidence>
<dbReference type="InterPro" id="IPR021109">
    <property type="entry name" value="Peptidase_aspartic_dom_sf"/>
</dbReference>
<dbReference type="GO" id="GO:0006508">
    <property type="term" value="P:proteolysis"/>
    <property type="evidence" value="ECO:0007669"/>
    <property type="project" value="UniProtKB-KW"/>
</dbReference>
<evidence type="ECO:0000313" key="8">
    <source>
        <dbReference type="EMBL" id="OJJ34441.1"/>
    </source>
</evidence>
<proteinExistence type="inferred from homology"/>
<reference evidence="9" key="1">
    <citation type="journal article" date="2017" name="Genome Biol.">
        <title>Comparative genomics reveals high biological diversity and specific adaptations in the industrially and medically important fungal genus Aspergillus.</title>
        <authorList>
            <person name="de Vries R.P."/>
            <person name="Riley R."/>
            <person name="Wiebenga A."/>
            <person name="Aguilar-Osorio G."/>
            <person name="Amillis S."/>
            <person name="Uchima C.A."/>
            <person name="Anderluh G."/>
            <person name="Asadollahi M."/>
            <person name="Askin M."/>
            <person name="Barry K."/>
            <person name="Battaglia E."/>
            <person name="Bayram O."/>
            <person name="Benocci T."/>
            <person name="Braus-Stromeyer S.A."/>
            <person name="Caldana C."/>
            <person name="Canovas D."/>
            <person name="Cerqueira G.C."/>
            <person name="Chen F."/>
            <person name="Chen W."/>
            <person name="Choi C."/>
            <person name="Clum A."/>
            <person name="Dos Santos R.A."/>
            <person name="Damasio A.R."/>
            <person name="Diallinas G."/>
            <person name="Emri T."/>
            <person name="Fekete E."/>
            <person name="Flipphi M."/>
            <person name="Freyberg S."/>
            <person name="Gallo A."/>
            <person name="Gournas C."/>
            <person name="Habgood R."/>
            <person name="Hainaut M."/>
            <person name="Harispe M.L."/>
            <person name="Henrissat B."/>
            <person name="Hilden K.S."/>
            <person name="Hope R."/>
            <person name="Hossain A."/>
            <person name="Karabika E."/>
            <person name="Karaffa L."/>
            <person name="Karanyi Z."/>
            <person name="Krasevec N."/>
            <person name="Kuo A."/>
            <person name="Kusch H."/>
            <person name="LaButti K."/>
            <person name="Lagendijk E.L."/>
            <person name="Lapidus A."/>
            <person name="Levasseur A."/>
            <person name="Lindquist E."/>
            <person name="Lipzen A."/>
            <person name="Logrieco A.F."/>
            <person name="MacCabe A."/>
            <person name="Maekelae M.R."/>
            <person name="Malavazi I."/>
            <person name="Melin P."/>
            <person name="Meyer V."/>
            <person name="Mielnichuk N."/>
            <person name="Miskei M."/>
            <person name="Molnar A.P."/>
            <person name="Mule G."/>
            <person name="Ngan C.Y."/>
            <person name="Orejas M."/>
            <person name="Orosz E."/>
            <person name="Ouedraogo J.P."/>
            <person name="Overkamp K.M."/>
            <person name="Park H.-S."/>
            <person name="Perrone G."/>
            <person name="Piumi F."/>
            <person name="Punt P.J."/>
            <person name="Ram A.F."/>
            <person name="Ramon A."/>
            <person name="Rauscher S."/>
            <person name="Record E."/>
            <person name="Riano-Pachon D.M."/>
            <person name="Robert V."/>
            <person name="Roehrig J."/>
            <person name="Ruller R."/>
            <person name="Salamov A."/>
            <person name="Salih N.S."/>
            <person name="Samson R.A."/>
            <person name="Sandor E."/>
            <person name="Sanguinetti M."/>
            <person name="Schuetze T."/>
            <person name="Sepcic K."/>
            <person name="Shelest E."/>
            <person name="Sherlock G."/>
            <person name="Sophianopoulou V."/>
            <person name="Squina F.M."/>
            <person name="Sun H."/>
            <person name="Susca A."/>
            <person name="Todd R.B."/>
            <person name="Tsang A."/>
            <person name="Unkles S.E."/>
            <person name="van de Wiele N."/>
            <person name="van Rossen-Uffink D."/>
            <person name="Oliveira J.V."/>
            <person name="Vesth T.C."/>
            <person name="Visser J."/>
            <person name="Yu J.-H."/>
            <person name="Zhou M."/>
            <person name="Andersen M.R."/>
            <person name="Archer D.B."/>
            <person name="Baker S.E."/>
            <person name="Benoit I."/>
            <person name="Brakhage A.A."/>
            <person name="Braus G.H."/>
            <person name="Fischer R."/>
            <person name="Frisvad J.C."/>
            <person name="Goldman G.H."/>
            <person name="Houbraken J."/>
            <person name="Oakley B."/>
            <person name="Pocsi I."/>
            <person name="Scazzocchio C."/>
            <person name="Seiboth B."/>
            <person name="vanKuyk P.A."/>
            <person name="Wortman J."/>
            <person name="Dyer P.S."/>
            <person name="Grigoriev I.V."/>
        </authorList>
    </citation>
    <scope>NUCLEOTIDE SEQUENCE [LARGE SCALE GENOMIC DNA]</scope>
    <source>
        <strain evidence="9">DTO 134E9</strain>
    </source>
</reference>
<dbReference type="VEuPathDB" id="FungiDB:ASPWEDRAFT_60820"/>
<dbReference type="PROSITE" id="PS00141">
    <property type="entry name" value="ASP_PROTEASE"/>
    <property type="match status" value="1"/>
</dbReference>
<feature type="domain" description="Peptidase A1" evidence="7">
    <location>
        <begin position="44"/>
        <end position="393"/>
    </location>
</feature>
<keyword evidence="6" id="KW-0732">Signal</keyword>
<dbReference type="Proteomes" id="UP000184383">
    <property type="component" value="Unassembled WGS sequence"/>
</dbReference>
<dbReference type="InterPro" id="IPR033121">
    <property type="entry name" value="PEPTIDASE_A1"/>
</dbReference>
<protein>
    <recommendedName>
        <fullName evidence="7">Peptidase A1 domain-containing protein</fullName>
    </recommendedName>
</protein>
<feature type="chain" id="PRO_5013335903" description="Peptidase A1 domain-containing protein" evidence="6">
    <location>
        <begin position="19"/>
        <end position="396"/>
    </location>
</feature>
<name>A0A1L9RHN5_ASPWE</name>
<sequence>MHLLRLVSIYSQLLLCSATTLPLIRRSYNGTTSPMISTEFGTVFDVEVTVGNQSFQLLVDTGSSDTYVMKTGFQCINATNNLEIPEADCLYSPKAYNISDTYRKIPDQIFGIEYGAGIASGVMAYEDVTLGGITVKNQKVGIADRSNPMGDGVNSGLLGLGYPALTSAHPSNTSNSSYWYDRIVYNPLFTNMYEQGLVAPYFSLALARTAQNSSTGFGGYLSLGTLPPVPHSDFSIVPVEILDNIPLNYTSGKRVRSYWALTVSGATYGSSTNSTPFQAFVDSGNYISYLPSAIANSVNALFEPPARYDASLGAYVVDCTAKAPSFGLQIGNQTFFHNGADMIYQTGEGICISSVAASENVGIEGLTLNIIGVPFLKNVVAVFDFGWNEMRFAKLK</sequence>
<dbReference type="STRING" id="1073089.A0A1L9RHN5"/>
<evidence type="ECO:0000256" key="3">
    <source>
        <dbReference type="ARBA" id="ARBA00022801"/>
    </source>
</evidence>
<organism evidence="8 9">
    <name type="scientific">Aspergillus wentii DTO 134E9</name>
    <dbReference type="NCBI Taxonomy" id="1073089"/>
    <lineage>
        <taxon>Eukaryota</taxon>
        <taxon>Fungi</taxon>
        <taxon>Dikarya</taxon>
        <taxon>Ascomycota</taxon>
        <taxon>Pezizomycotina</taxon>
        <taxon>Eurotiomycetes</taxon>
        <taxon>Eurotiomycetidae</taxon>
        <taxon>Eurotiales</taxon>
        <taxon>Aspergillaceae</taxon>
        <taxon>Aspergillus</taxon>
        <taxon>Aspergillus subgen. Cremei</taxon>
    </lineage>
</organism>
<feature type="active site" evidence="4">
    <location>
        <position position="60"/>
    </location>
</feature>
<keyword evidence="2 5" id="KW-0064">Aspartyl protease</keyword>
<dbReference type="InterPro" id="IPR001969">
    <property type="entry name" value="Aspartic_peptidase_AS"/>
</dbReference>
<accession>A0A1L9RHN5</accession>
<dbReference type="EMBL" id="KV878213">
    <property type="protein sequence ID" value="OJJ34441.1"/>
    <property type="molecule type" value="Genomic_DNA"/>
</dbReference>
<dbReference type="RefSeq" id="XP_040688117.1">
    <property type="nucleotide sequence ID" value="XM_040838536.1"/>
</dbReference>
<comment type="similarity">
    <text evidence="1 5">Belongs to the peptidase A1 family.</text>
</comment>
<dbReference type="PRINTS" id="PR00792">
    <property type="entry name" value="PEPSIN"/>
</dbReference>
<dbReference type="PANTHER" id="PTHR47966">
    <property type="entry name" value="BETA-SITE APP-CLEAVING ENZYME, ISOFORM A-RELATED"/>
    <property type="match status" value="1"/>
</dbReference>
<evidence type="ECO:0000256" key="6">
    <source>
        <dbReference type="SAM" id="SignalP"/>
    </source>
</evidence>